<dbReference type="Pfam" id="PF05988">
    <property type="entry name" value="DUF899"/>
    <property type="match status" value="1"/>
</dbReference>
<accession>J3NUS0</accession>
<evidence type="ECO:0000313" key="3">
    <source>
        <dbReference type="Proteomes" id="UP000006039"/>
    </source>
</evidence>
<reference evidence="1" key="3">
    <citation type="submission" date="2010-09" db="EMBL/GenBank/DDBJ databases">
        <title>Annotation of Gaeumannomyces graminis var. tritici R3-111a-1.</title>
        <authorList>
            <consortium name="The Broad Institute Genome Sequencing Platform"/>
            <person name="Ma L.-J."/>
            <person name="Dead R."/>
            <person name="Young S.K."/>
            <person name="Zeng Q."/>
            <person name="Gargeya S."/>
            <person name="Fitzgerald M."/>
            <person name="Haas B."/>
            <person name="Abouelleil A."/>
            <person name="Alvarado L."/>
            <person name="Arachchi H.M."/>
            <person name="Berlin A."/>
            <person name="Brown A."/>
            <person name="Chapman S.B."/>
            <person name="Chen Z."/>
            <person name="Dunbar C."/>
            <person name="Freedman E."/>
            <person name="Gearin G."/>
            <person name="Gellesch M."/>
            <person name="Goldberg J."/>
            <person name="Griggs A."/>
            <person name="Gujja S."/>
            <person name="Heiman D."/>
            <person name="Howarth C."/>
            <person name="Larson L."/>
            <person name="Lui A."/>
            <person name="MacDonald P.J.P."/>
            <person name="Mehta T."/>
            <person name="Montmayeur A."/>
            <person name="Murphy C."/>
            <person name="Neiman D."/>
            <person name="Pearson M."/>
            <person name="Priest M."/>
            <person name="Roberts A."/>
            <person name="Saif S."/>
            <person name="Shea T."/>
            <person name="Shenoy N."/>
            <person name="Sisk P."/>
            <person name="Stolte C."/>
            <person name="Sykes S."/>
            <person name="Yandava C."/>
            <person name="Wortman J."/>
            <person name="Nusbaum C."/>
            <person name="Birren B."/>
        </authorList>
    </citation>
    <scope>NUCLEOTIDE SEQUENCE</scope>
    <source>
        <strain evidence="1">R3-111a-1</strain>
    </source>
</reference>
<dbReference type="OrthoDB" id="3503208at2759"/>
<dbReference type="InterPro" id="IPR010296">
    <property type="entry name" value="DUF899_thioredox"/>
</dbReference>
<dbReference type="eggNOG" id="ENOG502S6FI">
    <property type="taxonomic scope" value="Eukaryota"/>
</dbReference>
<reference evidence="2" key="5">
    <citation type="submission" date="2018-04" db="UniProtKB">
        <authorList>
            <consortium name="EnsemblFungi"/>
        </authorList>
    </citation>
    <scope>IDENTIFICATION</scope>
    <source>
        <strain evidence="2">R3-111a-1</strain>
    </source>
</reference>
<proteinExistence type="predicted"/>
<dbReference type="RefSeq" id="XP_009221089.1">
    <property type="nucleotide sequence ID" value="XM_009222825.1"/>
</dbReference>
<dbReference type="HOGENOM" id="CLU_2320516_0_0_1"/>
<name>J3NUS0_GAET3</name>
<dbReference type="EnsemblFungi" id="EJT79944">
    <property type="protein sequence ID" value="EJT79944"/>
    <property type="gene ID" value="GGTG_05026"/>
</dbReference>
<dbReference type="VEuPathDB" id="FungiDB:GGTG_05026"/>
<gene>
    <name evidence="2" type="primary">20345484</name>
    <name evidence="1" type="ORF">GGTG_05026</name>
</gene>
<evidence type="ECO:0000313" key="2">
    <source>
        <dbReference type="EnsemblFungi" id="EJT79944"/>
    </source>
</evidence>
<reference evidence="1" key="2">
    <citation type="submission" date="2010-07" db="EMBL/GenBank/DDBJ databases">
        <authorList>
            <consortium name="The Broad Institute Genome Sequencing Platform"/>
            <consortium name="Broad Institute Genome Sequencing Center for Infectious Disease"/>
            <person name="Ma L.-J."/>
            <person name="Dead R."/>
            <person name="Young S."/>
            <person name="Zeng Q."/>
            <person name="Koehrsen M."/>
            <person name="Alvarado L."/>
            <person name="Berlin A."/>
            <person name="Chapman S.B."/>
            <person name="Chen Z."/>
            <person name="Freedman E."/>
            <person name="Gellesch M."/>
            <person name="Goldberg J."/>
            <person name="Griggs A."/>
            <person name="Gujja S."/>
            <person name="Heilman E.R."/>
            <person name="Heiman D."/>
            <person name="Hepburn T."/>
            <person name="Howarth C."/>
            <person name="Jen D."/>
            <person name="Larson L."/>
            <person name="Mehta T."/>
            <person name="Neiman D."/>
            <person name="Pearson M."/>
            <person name="Roberts A."/>
            <person name="Saif S."/>
            <person name="Shea T."/>
            <person name="Shenoy N."/>
            <person name="Sisk P."/>
            <person name="Stolte C."/>
            <person name="Sykes S."/>
            <person name="Walk T."/>
            <person name="White J."/>
            <person name="Yandava C."/>
            <person name="Haas B."/>
            <person name="Nusbaum C."/>
            <person name="Birren B."/>
        </authorList>
    </citation>
    <scope>NUCLEOTIDE SEQUENCE</scope>
    <source>
        <strain evidence="1">R3-111a-1</strain>
    </source>
</reference>
<evidence type="ECO:0000313" key="1">
    <source>
        <dbReference type="EMBL" id="EJT79944.1"/>
    </source>
</evidence>
<keyword evidence="3" id="KW-1185">Reference proteome</keyword>
<sequence>MPAKQECMRARKDLVRREKKLSRMAQDVARAMREMPVMKISKDYVFTRPDGRNVCLPNLFEGKRQLVVYQFTVGSGASDACARCTFLAERSADAHQLDS</sequence>
<reference evidence="2" key="4">
    <citation type="journal article" date="2015" name="G3 (Bethesda)">
        <title>Genome sequences of three phytopathogenic species of the Magnaporthaceae family of fungi.</title>
        <authorList>
            <person name="Okagaki L.H."/>
            <person name="Nunes C.C."/>
            <person name="Sailsbery J."/>
            <person name="Clay B."/>
            <person name="Brown D."/>
            <person name="John T."/>
            <person name="Oh Y."/>
            <person name="Young N."/>
            <person name="Fitzgerald M."/>
            <person name="Haas B.J."/>
            <person name="Zeng Q."/>
            <person name="Young S."/>
            <person name="Adiconis X."/>
            <person name="Fan L."/>
            <person name="Levin J.Z."/>
            <person name="Mitchell T.K."/>
            <person name="Okubara P.A."/>
            <person name="Farman M.L."/>
            <person name="Kohn L.M."/>
            <person name="Birren B."/>
            <person name="Ma L.-J."/>
            <person name="Dean R.A."/>
        </authorList>
    </citation>
    <scope>NUCLEOTIDE SEQUENCE</scope>
    <source>
        <strain evidence="2">R3-111a-1</strain>
    </source>
</reference>
<dbReference type="AlphaFoldDB" id="J3NUS0"/>
<reference evidence="3" key="1">
    <citation type="submission" date="2010-07" db="EMBL/GenBank/DDBJ databases">
        <title>The genome sequence of Gaeumannomyces graminis var. tritici strain R3-111a-1.</title>
        <authorList>
            <consortium name="The Broad Institute Genome Sequencing Platform"/>
            <person name="Ma L.-J."/>
            <person name="Dead R."/>
            <person name="Young S."/>
            <person name="Zeng Q."/>
            <person name="Koehrsen M."/>
            <person name="Alvarado L."/>
            <person name="Berlin A."/>
            <person name="Chapman S.B."/>
            <person name="Chen Z."/>
            <person name="Freedman E."/>
            <person name="Gellesch M."/>
            <person name="Goldberg J."/>
            <person name="Griggs A."/>
            <person name="Gujja S."/>
            <person name="Heilman E.R."/>
            <person name="Heiman D."/>
            <person name="Hepburn T."/>
            <person name="Howarth C."/>
            <person name="Jen D."/>
            <person name="Larson L."/>
            <person name="Mehta T."/>
            <person name="Neiman D."/>
            <person name="Pearson M."/>
            <person name="Roberts A."/>
            <person name="Saif S."/>
            <person name="Shea T."/>
            <person name="Shenoy N."/>
            <person name="Sisk P."/>
            <person name="Stolte C."/>
            <person name="Sykes S."/>
            <person name="Walk T."/>
            <person name="White J."/>
            <person name="Yandava C."/>
            <person name="Haas B."/>
            <person name="Nusbaum C."/>
            <person name="Birren B."/>
        </authorList>
    </citation>
    <scope>NUCLEOTIDE SEQUENCE [LARGE SCALE GENOMIC DNA]</scope>
    <source>
        <strain evidence="3">R3-111a-1</strain>
    </source>
</reference>
<dbReference type="GeneID" id="20345484"/>
<dbReference type="EMBL" id="GL385396">
    <property type="protein sequence ID" value="EJT79944.1"/>
    <property type="molecule type" value="Genomic_DNA"/>
</dbReference>
<organism evidence="1">
    <name type="scientific">Gaeumannomyces tritici (strain R3-111a-1)</name>
    <name type="common">Wheat and barley take-all root rot fungus</name>
    <name type="synonym">Gaeumannomyces graminis var. tritici</name>
    <dbReference type="NCBI Taxonomy" id="644352"/>
    <lineage>
        <taxon>Eukaryota</taxon>
        <taxon>Fungi</taxon>
        <taxon>Dikarya</taxon>
        <taxon>Ascomycota</taxon>
        <taxon>Pezizomycotina</taxon>
        <taxon>Sordariomycetes</taxon>
        <taxon>Sordariomycetidae</taxon>
        <taxon>Magnaporthales</taxon>
        <taxon>Magnaporthaceae</taxon>
        <taxon>Gaeumannomyces</taxon>
    </lineage>
</organism>
<dbReference type="STRING" id="644352.J3NUS0"/>
<dbReference type="Proteomes" id="UP000006039">
    <property type="component" value="Unassembled WGS sequence"/>
</dbReference>
<protein>
    <submittedName>
        <fullName evidence="1 2">Uncharacterized protein</fullName>
    </submittedName>
</protein>